<keyword evidence="2" id="KW-1185">Reference proteome</keyword>
<dbReference type="EMBL" id="CP109071">
    <property type="protein sequence ID" value="WSA34535.1"/>
    <property type="molecule type" value="Genomic_DNA"/>
</dbReference>
<gene>
    <name evidence="1" type="ORF">OIE14_11075</name>
</gene>
<accession>A0ABZ1EJY8</accession>
<dbReference type="RefSeq" id="WP_326564541.1">
    <property type="nucleotide sequence ID" value="NZ_CP109071.1"/>
</dbReference>
<protein>
    <submittedName>
        <fullName evidence="1">Uncharacterized protein</fullName>
    </submittedName>
</protein>
<name>A0ABZ1EJY8_9ACTN</name>
<organism evidence="1 2">
    <name type="scientific">Micromonospora peucetia</name>
    <dbReference type="NCBI Taxonomy" id="47871"/>
    <lineage>
        <taxon>Bacteria</taxon>
        <taxon>Bacillati</taxon>
        <taxon>Actinomycetota</taxon>
        <taxon>Actinomycetes</taxon>
        <taxon>Micromonosporales</taxon>
        <taxon>Micromonosporaceae</taxon>
        <taxon>Micromonospora</taxon>
    </lineage>
</organism>
<evidence type="ECO:0000313" key="1">
    <source>
        <dbReference type="EMBL" id="WSA34535.1"/>
    </source>
</evidence>
<sequence>MADMETARADMRIEVVKRELNQGALAGIGSQVTDSAALMVIAALDSFDQDALRRAHAEGRAAAAADIRTFVANKERSVRECPPASAEAFRRNDVVLGAYRRAAEIAEAQPRPT</sequence>
<evidence type="ECO:0000313" key="2">
    <source>
        <dbReference type="Proteomes" id="UP001334804"/>
    </source>
</evidence>
<proteinExistence type="predicted"/>
<dbReference type="Proteomes" id="UP001334804">
    <property type="component" value="Chromosome"/>
</dbReference>
<reference evidence="1 2" key="1">
    <citation type="submission" date="2022-10" db="EMBL/GenBank/DDBJ databases">
        <title>The complete genomes of actinobacterial strains from the NBC collection.</title>
        <authorList>
            <person name="Joergensen T.S."/>
            <person name="Alvarez Arevalo M."/>
            <person name="Sterndorff E.B."/>
            <person name="Faurdal D."/>
            <person name="Vuksanovic O."/>
            <person name="Mourched A.-S."/>
            <person name="Charusanti P."/>
            <person name="Shaw S."/>
            <person name="Blin K."/>
            <person name="Weber T."/>
        </authorList>
    </citation>
    <scope>NUCLEOTIDE SEQUENCE [LARGE SCALE GENOMIC DNA]</scope>
    <source>
        <strain evidence="1 2">NBC 01809</strain>
    </source>
</reference>